<organism evidence="1 2">
    <name type="scientific">Lepraria finkii</name>
    <dbReference type="NCBI Taxonomy" id="1340010"/>
    <lineage>
        <taxon>Eukaryota</taxon>
        <taxon>Fungi</taxon>
        <taxon>Dikarya</taxon>
        <taxon>Ascomycota</taxon>
        <taxon>Pezizomycotina</taxon>
        <taxon>Lecanoromycetes</taxon>
        <taxon>OSLEUM clade</taxon>
        <taxon>Lecanoromycetidae</taxon>
        <taxon>Lecanorales</taxon>
        <taxon>Lecanorineae</taxon>
        <taxon>Stereocaulaceae</taxon>
        <taxon>Lepraria</taxon>
    </lineage>
</organism>
<comment type="caution">
    <text evidence="1">The sequence shown here is derived from an EMBL/GenBank/DDBJ whole genome shotgun (WGS) entry which is preliminary data.</text>
</comment>
<proteinExistence type="predicted"/>
<protein>
    <submittedName>
        <fullName evidence="1">Uncharacterized protein</fullName>
    </submittedName>
</protein>
<sequence length="314" mass="34460">MTLQVRTENGWTVTGFQIGPPDMAATLSSATSLWGWVNGMDGVRRVLAYFRNPLKEKRIGNVFTIPDLPPATSGIVTLAQGVVYLRDEESPTAFGGDARTQIFALSICALAHTITPQEAVIDLFMNWLAPALLCGITSEGATPGLHQIFTQAVANLKLPANEANARQNWRDELLVQYGNSELSLVAGLLRWIGMEEKQTYLTRSSLVLKAAACFKSIGYIIGPLQTWKGSDNQPRPYGGVVLILSGSEPTDSFIPPAADFQPFAEYRLTFHYRYRTIGALLSSSIQNPCDIRPEIFQTLFESVAEMIEGKLTLT</sequence>
<name>A0ABR4AXC8_9LECA</name>
<dbReference type="Proteomes" id="UP001590951">
    <property type="component" value="Unassembled WGS sequence"/>
</dbReference>
<evidence type="ECO:0000313" key="1">
    <source>
        <dbReference type="EMBL" id="KAL2049607.1"/>
    </source>
</evidence>
<reference evidence="1 2" key="1">
    <citation type="submission" date="2024-09" db="EMBL/GenBank/DDBJ databases">
        <title>Rethinking Asexuality: The Enigmatic Case of Functional Sexual Genes in Lepraria (Stereocaulaceae).</title>
        <authorList>
            <person name="Doellman M."/>
            <person name="Sun Y."/>
            <person name="Barcenas-Pena A."/>
            <person name="Lumbsch H.T."/>
            <person name="Grewe F."/>
        </authorList>
    </citation>
    <scope>NUCLEOTIDE SEQUENCE [LARGE SCALE GENOMIC DNA]</scope>
    <source>
        <strain evidence="1 2">Grewe 0041</strain>
    </source>
</reference>
<accession>A0ABR4AXC8</accession>
<keyword evidence="2" id="KW-1185">Reference proteome</keyword>
<gene>
    <name evidence="1" type="ORF">ABVK25_010186</name>
</gene>
<dbReference type="EMBL" id="JBHFEH010000061">
    <property type="protein sequence ID" value="KAL2049607.1"/>
    <property type="molecule type" value="Genomic_DNA"/>
</dbReference>
<evidence type="ECO:0000313" key="2">
    <source>
        <dbReference type="Proteomes" id="UP001590951"/>
    </source>
</evidence>